<organism evidence="1 2">
    <name type="scientific">Dillenia turbinata</name>
    <dbReference type="NCBI Taxonomy" id="194707"/>
    <lineage>
        <taxon>Eukaryota</taxon>
        <taxon>Viridiplantae</taxon>
        <taxon>Streptophyta</taxon>
        <taxon>Embryophyta</taxon>
        <taxon>Tracheophyta</taxon>
        <taxon>Spermatophyta</taxon>
        <taxon>Magnoliopsida</taxon>
        <taxon>eudicotyledons</taxon>
        <taxon>Gunneridae</taxon>
        <taxon>Pentapetalae</taxon>
        <taxon>Dilleniales</taxon>
        <taxon>Dilleniaceae</taxon>
        <taxon>Dillenia</taxon>
    </lineage>
</organism>
<evidence type="ECO:0000313" key="1">
    <source>
        <dbReference type="EMBL" id="KAK6917794.1"/>
    </source>
</evidence>
<name>A0AAN8URJ3_9MAGN</name>
<protein>
    <recommendedName>
        <fullName evidence="3">Peptidase S8/S53 domain-containing protein</fullName>
    </recommendedName>
</protein>
<evidence type="ECO:0000313" key="2">
    <source>
        <dbReference type="Proteomes" id="UP001370490"/>
    </source>
</evidence>
<dbReference type="EMBL" id="JBAMMX010000023">
    <property type="protein sequence ID" value="KAK6917794.1"/>
    <property type="molecule type" value="Genomic_DNA"/>
</dbReference>
<dbReference type="Proteomes" id="UP001370490">
    <property type="component" value="Unassembled WGS sequence"/>
</dbReference>
<dbReference type="InterPro" id="IPR036852">
    <property type="entry name" value="Peptidase_S8/S53_dom_sf"/>
</dbReference>
<dbReference type="GO" id="GO:0004252">
    <property type="term" value="F:serine-type endopeptidase activity"/>
    <property type="evidence" value="ECO:0007669"/>
    <property type="project" value="InterPro"/>
</dbReference>
<evidence type="ECO:0008006" key="3">
    <source>
        <dbReference type="Google" id="ProtNLM"/>
    </source>
</evidence>
<dbReference type="GO" id="GO:0006508">
    <property type="term" value="P:proteolysis"/>
    <property type="evidence" value="ECO:0007669"/>
    <property type="project" value="InterPro"/>
</dbReference>
<keyword evidence="2" id="KW-1185">Reference proteome</keyword>
<accession>A0AAN8URJ3</accession>
<comment type="caution">
    <text evidence="1">The sequence shown here is derived from an EMBL/GenBank/DDBJ whole genome shotgun (WGS) entry which is preliminary data.</text>
</comment>
<gene>
    <name evidence="1" type="ORF">RJ641_018545</name>
</gene>
<proteinExistence type="predicted"/>
<dbReference type="AlphaFoldDB" id="A0AAN8URJ3"/>
<sequence length="135" mass="14681">MATPHIAGIAALIKRFIGALPNVDPATIKDITGELCNRCFEYLSDLKPISVTITALNGSKVVQRTVKNAGNRTETYLCSVFPPNGTSYYSSTGLPTIGNSTECNSKHLMISALGRLSLHDVWIIYLGFPCLFFLI</sequence>
<reference evidence="1 2" key="1">
    <citation type="submission" date="2023-12" db="EMBL/GenBank/DDBJ databases">
        <title>A high-quality genome assembly for Dillenia turbinata (Dilleniales).</title>
        <authorList>
            <person name="Chanderbali A."/>
        </authorList>
    </citation>
    <scope>NUCLEOTIDE SEQUENCE [LARGE SCALE GENOMIC DNA]</scope>
    <source>
        <strain evidence="1">LSX21</strain>
        <tissue evidence="1">Leaf</tissue>
    </source>
</reference>
<dbReference type="SUPFAM" id="SSF52743">
    <property type="entry name" value="Subtilisin-like"/>
    <property type="match status" value="1"/>
</dbReference>